<feature type="domain" description="Fungal lipase-type" evidence="4">
    <location>
        <begin position="103"/>
        <end position="233"/>
    </location>
</feature>
<keyword evidence="7" id="KW-1185">Reference proteome</keyword>
<name>A0A1V6PS60_9EURO</name>
<evidence type="ECO:0000256" key="1">
    <source>
        <dbReference type="SAM" id="MobiDB-lite"/>
    </source>
</evidence>
<dbReference type="AlphaFoldDB" id="A0A1V6PS60"/>
<feature type="domain" description="Mono-/di-acylglycerol lipase N-terminal" evidence="5">
    <location>
        <begin position="10"/>
        <end position="75"/>
    </location>
</feature>
<organism evidence="6 7">
    <name type="scientific">Penicillium antarcticum</name>
    <dbReference type="NCBI Taxonomy" id="416450"/>
    <lineage>
        <taxon>Eukaryota</taxon>
        <taxon>Fungi</taxon>
        <taxon>Dikarya</taxon>
        <taxon>Ascomycota</taxon>
        <taxon>Pezizomycotina</taxon>
        <taxon>Eurotiomycetes</taxon>
        <taxon>Eurotiomycetidae</taxon>
        <taxon>Eurotiales</taxon>
        <taxon>Aspergillaceae</taxon>
        <taxon>Penicillium</taxon>
    </lineage>
</organism>
<evidence type="ECO:0000313" key="6">
    <source>
        <dbReference type="EMBL" id="OQD79835.1"/>
    </source>
</evidence>
<dbReference type="SUPFAM" id="SSF53474">
    <property type="entry name" value="alpha/beta-Hydrolases"/>
    <property type="match status" value="1"/>
</dbReference>
<keyword evidence="3" id="KW-0732">Signal</keyword>
<dbReference type="EMBL" id="MDYN01000043">
    <property type="protein sequence ID" value="OQD79835.1"/>
    <property type="molecule type" value="Genomic_DNA"/>
</dbReference>
<dbReference type="Proteomes" id="UP000191672">
    <property type="component" value="Unassembled WGS sequence"/>
</dbReference>
<dbReference type="GO" id="GO:0016042">
    <property type="term" value="P:lipid catabolic process"/>
    <property type="evidence" value="ECO:0007669"/>
    <property type="project" value="InterPro"/>
</dbReference>
<keyword evidence="2" id="KW-0472">Membrane</keyword>
<dbReference type="InterPro" id="IPR029058">
    <property type="entry name" value="AB_hydrolase_fold"/>
</dbReference>
<evidence type="ECO:0000313" key="7">
    <source>
        <dbReference type="Proteomes" id="UP000191672"/>
    </source>
</evidence>
<feature type="signal peptide" evidence="3">
    <location>
        <begin position="1"/>
        <end position="18"/>
    </location>
</feature>
<feature type="transmembrane region" description="Helical" evidence="2">
    <location>
        <begin position="295"/>
        <end position="313"/>
    </location>
</feature>
<dbReference type="Pfam" id="PF03893">
    <property type="entry name" value="Lipase3_N"/>
    <property type="match status" value="1"/>
</dbReference>
<evidence type="ECO:0000256" key="2">
    <source>
        <dbReference type="SAM" id="Phobius"/>
    </source>
</evidence>
<keyword evidence="2" id="KW-1133">Transmembrane helix</keyword>
<dbReference type="InterPro" id="IPR021838">
    <property type="entry name" value="DUF3431"/>
</dbReference>
<evidence type="ECO:0008006" key="8">
    <source>
        <dbReference type="Google" id="ProtNLM"/>
    </source>
</evidence>
<accession>A0A1V6PS60</accession>
<dbReference type="InterPro" id="IPR002921">
    <property type="entry name" value="Fungal_lipase-type"/>
</dbReference>
<dbReference type="Pfam" id="PF11913">
    <property type="entry name" value="DUF3431"/>
    <property type="match status" value="1"/>
</dbReference>
<dbReference type="InterPro" id="IPR005592">
    <property type="entry name" value="Mono/diacylglycerol_lipase_N"/>
</dbReference>
<dbReference type="PANTHER" id="PTHR37490:SF3">
    <property type="entry name" value="DUF3431 DOMAIN CONTAINING PROTEIN"/>
    <property type="match status" value="1"/>
</dbReference>
<evidence type="ECO:0000259" key="5">
    <source>
        <dbReference type="Pfam" id="PF03893"/>
    </source>
</evidence>
<feature type="chain" id="PRO_5010706830" description="Fungal lipase-like domain-containing protein" evidence="3">
    <location>
        <begin position="19"/>
        <end position="562"/>
    </location>
</feature>
<feature type="compositionally biased region" description="Polar residues" evidence="1">
    <location>
        <begin position="318"/>
        <end position="329"/>
    </location>
</feature>
<reference evidence="7" key="1">
    <citation type="journal article" date="2017" name="Nat. Microbiol.">
        <title>Global analysis of biosynthetic gene clusters reveals vast potential of secondary metabolite production in Penicillium species.</title>
        <authorList>
            <person name="Nielsen J.C."/>
            <person name="Grijseels S."/>
            <person name="Prigent S."/>
            <person name="Ji B."/>
            <person name="Dainat J."/>
            <person name="Nielsen K.F."/>
            <person name="Frisvad J.C."/>
            <person name="Workman M."/>
            <person name="Nielsen J."/>
        </authorList>
    </citation>
    <scope>NUCLEOTIDE SEQUENCE [LARGE SCALE GENOMIC DNA]</scope>
    <source>
        <strain evidence="7">IBT 31811</strain>
    </source>
</reference>
<dbReference type="Gene3D" id="3.40.50.1820">
    <property type="entry name" value="alpha/beta hydrolase"/>
    <property type="match status" value="1"/>
</dbReference>
<dbReference type="GO" id="GO:0017000">
    <property type="term" value="P:antibiotic biosynthetic process"/>
    <property type="evidence" value="ECO:0007669"/>
    <property type="project" value="UniProtKB-ARBA"/>
</dbReference>
<dbReference type="GO" id="GO:0072330">
    <property type="term" value="P:monocarboxylic acid biosynthetic process"/>
    <property type="evidence" value="ECO:0007669"/>
    <property type="project" value="UniProtKB-ARBA"/>
</dbReference>
<dbReference type="PANTHER" id="PTHR37490">
    <property type="entry name" value="EXPRESSED PROTEIN"/>
    <property type="match status" value="1"/>
</dbReference>
<dbReference type="CDD" id="cd00519">
    <property type="entry name" value="Lipase_3"/>
    <property type="match status" value="1"/>
</dbReference>
<gene>
    <name evidence="6" type="ORF">PENANT_c043G10471</name>
</gene>
<keyword evidence="2" id="KW-0812">Transmembrane</keyword>
<protein>
    <recommendedName>
        <fullName evidence="8">Fungal lipase-like domain-containing protein</fullName>
    </recommendedName>
</protein>
<sequence length="562" mass="61959">MLLTHFATIAALVVLAVAAPARPVPRDVSTDVLGQLNLFAQYAAASYCTNNVNSTGDGLSCLEGNCPSVQSAETTTIYEFDESTEFGDVAGFLAADQTNNLLVLSFRGSRTLSTWIANLDFGLTDASSLCSDCEVHSGFWKSWETVADDLTVKIKAALSTYSGYTLVLTGHSFGAAVATLGGTVLRNAGYELELYTYGQPRLGNEALATYITNQGTVYRVTHTDDVVPKLPPASFGFSHSSPEYWITSGNNVAVTSSDVTVIEGVGSKAGNAGTANPDVEAHNCGPQGPRRRSRLKAILLTIFIVLALYLLFFSHSSTRSPVTADTGSYAQRHGSAAPSSVDELARPAMRKRKEMVVASMKSDDTSWLSKYFPDWTKSIYVVDDKRAPLTVTMNKGRESMVYLTYIIDNYDNLPETMLFIHSQRYQWHNDDPYYDGVPPLQNFQVPYLQQQGYVNLRCVWTLGCPTEIRPLTDTHRDAVHAGEYFKTGFMELFPGVPIPEEVGVSCCAQFGVSRSKVLERPRSDYERFRTWLVNTDLPDDLSGRIMEYSWHSMFPQPLHIEG</sequence>
<dbReference type="Pfam" id="PF01764">
    <property type="entry name" value="Lipase_3"/>
    <property type="match status" value="1"/>
</dbReference>
<evidence type="ECO:0000256" key="3">
    <source>
        <dbReference type="SAM" id="SignalP"/>
    </source>
</evidence>
<dbReference type="STRING" id="416450.A0A1V6PS60"/>
<proteinExistence type="predicted"/>
<evidence type="ECO:0000259" key="4">
    <source>
        <dbReference type="Pfam" id="PF01764"/>
    </source>
</evidence>
<feature type="region of interest" description="Disordered" evidence="1">
    <location>
        <begin position="318"/>
        <end position="342"/>
    </location>
</feature>
<comment type="caution">
    <text evidence="6">The sequence shown here is derived from an EMBL/GenBank/DDBJ whole genome shotgun (WGS) entry which is preliminary data.</text>
</comment>